<keyword evidence="3" id="KW-1185">Reference proteome</keyword>
<evidence type="ECO:0000313" key="2">
    <source>
        <dbReference type="EMBL" id="MCL1104173.1"/>
    </source>
</evidence>
<comment type="caution">
    <text evidence="2">The sequence shown here is derived from an EMBL/GenBank/DDBJ whole genome shotgun (WGS) entry which is preliminary data.</text>
</comment>
<dbReference type="PROSITE" id="PS51257">
    <property type="entry name" value="PROKAR_LIPOPROTEIN"/>
    <property type="match status" value="1"/>
</dbReference>
<organism evidence="2 3">
    <name type="scientific">Shewanella algicola</name>
    <dbReference type="NCBI Taxonomy" id="640633"/>
    <lineage>
        <taxon>Bacteria</taxon>
        <taxon>Pseudomonadati</taxon>
        <taxon>Pseudomonadota</taxon>
        <taxon>Gammaproteobacteria</taxon>
        <taxon>Alteromonadales</taxon>
        <taxon>Shewanellaceae</taxon>
        <taxon>Shewanella</taxon>
    </lineage>
</organism>
<keyword evidence="1" id="KW-0732">Signal</keyword>
<evidence type="ECO:0000256" key="1">
    <source>
        <dbReference type="SAM" id="SignalP"/>
    </source>
</evidence>
<dbReference type="AlphaFoldDB" id="A0A9X1ZBR4"/>
<gene>
    <name evidence="2" type="ORF">L2749_02685</name>
</gene>
<dbReference type="Proteomes" id="UP001139408">
    <property type="component" value="Unassembled WGS sequence"/>
</dbReference>
<reference evidence="2" key="1">
    <citation type="submission" date="2022-01" db="EMBL/GenBank/DDBJ databases">
        <title>Whole genome-based taxonomy of the Shewanellaceae.</title>
        <authorList>
            <person name="Martin-Rodriguez A.J."/>
        </authorList>
    </citation>
    <scope>NUCLEOTIDE SEQUENCE</scope>
    <source>
        <strain evidence="2">DSM 23803</strain>
    </source>
</reference>
<dbReference type="EMBL" id="JAKILJ010000003">
    <property type="protein sequence ID" value="MCL1104173.1"/>
    <property type="molecule type" value="Genomic_DNA"/>
</dbReference>
<protein>
    <recommendedName>
        <fullName evidence="4">Lipoprotein</fullName>
    </recommendedName>
</protein>
<accession>A0A9X1ZBR4</accession>
<feature type="chain" id="PRO_5040878611" description="Lipoprotein" evidence="1">
    <location>
        <begin position="21"/>
        <end position="128"/>
    </location>
</feature>
<name>A0A9X1ZBR4_9GAMM</name>
<evidence type="ECO:0000313" key="3">
    <source>
        <dbReference type="Proteomes" id="UP001139408"/>
    </source>
</evidence>
<dbReference type="RefSeq" id="WP_188923719.1">
    <property type="nucleotide sequence ID" value="NZ_BMQI01000003.1"/>
</dbReference>
<sequence length="128" mass="14140">MKKSLCLFACLFLFTGCTMSPEPSFIYYQSSVPTSCNIVVGLSQEDGQFEYKVTIDTRTAMGRFVKTGQQITFSGLYASKSVGNSKIEVSALIHGDALVIQNFGNSMNPFTLFSECDDKYLSLVKVRT</sequence>
<proteinExistence type="predicted"/>
<feature type="signal peptide" evidence="1">
    <location>
        <begin position="1"/>
        <end position="20"/>
    </location>
</feature>
<evidence type="ECO:0008006" key="4">
    <source>
        <dbReference type="Google" id="ProtNLM"/>
    </source>
</evidence>